<dbReference type="PIRSF" id="PIRSF001365">
    <property type="entry name" value="DHDPS"/>
    <property type="match status" value="1"/>
</dbReference>
<evidence type="ECO:0000256" key="5">
    <source>
        <dbReference type="ARBA" id="ARBA00022490"/>
    </source>
</evidence>
<dbReference type="GO" id="GO:0019877">
    <property type="term" value="P:diaminopimelate biosynthetic process"/>
    <property type="evidence" value="ECO:0007669"/>
    <property type="project" value="UniProtKB-UniRule"/>
</dbReference>
<comment type="function">
    <text evidence="1 12">Catalyzes the condensation of (S)-aspartate-beta-semialdehyde [(S)-ASA] and pyruvate to 4-hydroxy-tetrahydrodipicolinate (HTPA).</text>
</comment>
<dbReference type="InterPro" id="IPR005263">
    <property type="entry name" value="DapA"/>
</dbReference>
<comment type="subunit">
    <text evidence="12">Homotetramer; dimer of dimers.</text>
</comment>
<dbReference type="SUPFAM" id="SSF51569">
    <property type="entry name" value="Aldolase"/>
    <property type="match status" value="1"/>
</dbReference>
<dbReference type="InterPro" id="IPR020624">
    <property type="entry name" value="Schiff_base-form_aldolases_CS"/>
</dbReference>
<dbReference type="RefSeq" id="WP_101330418.1">
    <property type="nucleotide sequence ID" value="NZ_PJNH01000001.1"/>
</dbReference>
<feature type="site" description="Part of a proton relay during catalysis" evidence="12">
    <location>
        <position position="108"/>
    </location>
</feature>
<comment type="caution">
    <text evidence="12">Was originally thought to be a dihydrodipicolinate synthase (DHDPS), catalyzing the condensation of (S)-aspartate-beta-semialdehyde [(S)-ASA] and pyruvate to dihydrodipicolinate (DHDP). However, it was shown in E.coli that the product of the enzymatic reaction is not dihydrodipicolinate but in fact (4S)-4-hydroxy-2,3,4,5-tetrahydro-(2S)-dipicolinic acid (HTPA), and that the consecutive dehydration reaction leading to DHDP is not spontaneous but catalyzed by DapB.</text>
</comment>
<keyword evidence="10 12" id="KW-0704">Schiff base</keyword>
<evidence type="ECO:0000256" key="11">
    <source>
        <dbReference type="ARBA" id="ARBA00047836"/>
    </source>
</evidence>
<accession>A0A2I0QWH9</accession>
<dbReference type="GO" id="GO:0009089">
    <property type="term" value="P:lysine biosynthetic process via diaminopimelate"/>
    <property type="evidence" value="ECO:0007669"/>
    <property type="project" value="UniProtKB-UniRule"/>
</dbReference>
<keyword evidence="7 12" id="KW-0220">Diaminopimelate biosynthesis</keyword>
<dbReference type="GO" id="GO:0005829">
    <property type="term" value="C:cytosol"/>
    <property type="evidence" value="ECO:0007669"/>
    <property type="project" value="TreeGrafter"/>
</dbReference>
<evidence type="ECO:0000313" key="16">
    <source>
        <dbReference type="EMBL" id="PKR78675.1"/>
    </source>
</evidence>
<evidence type="ECO:0000256" key="13">
    <source>
        <dbReference type="PIRNR" id="PIRNR001365"/>
    </source>
</evidence>
<dbReference type="Pfam" id="PF00701">
    <property type="entry name" value="DHDPS"/>
    <property type="match status" value="1"/>
</dbReference>
<dbReference type="Gene3D" id="3.20.20.70">
    <property type="entry name" value="Aldolase class I"/>
    <property type="match status" value="1"/>
</dbReference>
<keyword evidence="5 12" id="KW-0963">Cytoplasm</keyword>
<evidence type="ECO:0000313" key="17">
    <source>
        <dbReference type="Proteomes" id="UP000243524"/>
    </source>
</evidence>
<dbReference type="UniPathway" id="UPA00034">
    <property type="reaction ID" value="UER00017"/>
</dbReference>
<dbReference type="InterPro" id="IPR020625">
    <property type="entry name" value="Schiff_base-form_aldolases_AS"/>
</dbReference>
<organism evidence="16 17">
    <name type="scientific">Halalkalibacillus sediminis</name>
    <dbReference type="NCBI Taxonomy" id="2018042"/>
    <lineage>
        <taxon>Bacteria</taxon>
        <taxon>Bacillati</taxon>
        <taxon>Bacillota</taxon>
        <taxon>Bacilli</taxon>
        <taxon>Bacillales</taxon>
        <taxon>Bacillaceae</taxon>
        <taxon>Halalkalibacillus</taxon>
    </lineage>
</organism>
<dbReference type="GO" id="GO:0008840">
    <property type="term" value="F:4-hydroxy-tetrahydrodipicolinate synthase activity"/>
    <property type="evidence" value="ECO:0007669"/>
    <property type="project" value="UniProtKB-UniRule"/>
</dbReference>
<keyword evidence="17" id="KW-1185">Reference proteome</keyword>
<evidence type="ECO:0000256" key="15">
    <source>
        <dbReference type="PIRSR" id="PIRSR001365-2"/>
    </source>
</evidence>
<dbReference type="PRINTS" id="PR00146">
    <property type="entry name" value="DHPICSNTHASE"/>
</dbReference>
<evidence type="ECO:0000256" key="14">
    <source>
        <dbReference type="PIRSR" id="PIRSR001365-1"/>
    </source>
</evidence>
<feature type="active site" description="Schiff-base intermediate with substrate" evidence="12 14">
    <location>
        <position position="162"/>
    </location>
</feature>
<comment type="similarity">
    <text evidence="3 12 13">Belongs to the DapA family.</text>
</comment>
<dbReference type="PROSITE" id="PS00665">
    <property type="entry name" value="DHDPS_1"/>
    <property type="match status" value="1"/>
</dbReference>
<dbReference type="InterPro" id="IPR002220">
    <property type="entry name" value="DapA-like"/>
</dbReference>
<evidence type="ECO:0000256" key="1">
    <source>
        <dbReference type="ARBA" id="ARBA00003294"/>
    </source>
</evidence>
<dbReference type="AlphaFoldDB" id="A0A2I0QWH9"/>
<dbReference type="NCBIfam" id="TIGR00674">
    <property type="entry name" value="dapA"/>
    <property type="match status" value="1"/>
</dbReference>
<evidence type="ECO:0000256" key="4">
    <source>
        <dbReference type="ARBA" id="ARBA00012086"/>
    </source>
</evidence>
<evidence type="ECO:0000256" key="2">
    <source>
        <dbReference type="ARBA" id="ARBA00005120"/>
    </source>
</evidence>
<evidence type="ECO:0000256" key="6">
    <source>
        <dbReference type="ARBA" id="ARBA00022605"/>
    </source>
</evidence>
<dbReference type="PROSITE" id="PS00666">
    <property type="entry name" value="DHDPS_2"/>
    <property type="match status" value="1"/>
</dbReference>
<dbReference type="InterPro" id="IPR013785">
    <property type="entry name" value="Aldolase_TIM"/>
</dbReference>
<dbReference type="EC" id="4.3.3.7" evidence="4 12"/>
<dbReference type="PANTHER" id="PTHR12128">
    <property type="entry name" value="DIHYDRODIPICOLINATE SYNTHASE"/>
    <property type="match status" value="1"/>
</dbReference>
<feature type="binding site" evidence="12 15">
    <location>
        <position position="204"/>
    </location>
    <ligand>
        <name>pyruvate</name>
        <dbReference type="ChEBI" id="CHEBI:15361"/>
    </ligand>
</feature>
<dbReference type="OrthoDB" id="9782828at2"/>
<reference evidence="16 17" key="1">
    <citation type="submission" date="2017-06" db="EMBL/GenBank/DDBJ databases">
        <title>the draft geome sequence of Illustriluteabacillus marina B3227.</title>
        <authorList>
            <person name="He R.-H."/>
            <person name="Du Z.-J."/>
        </authorList>
    </citation>
    <scope>NUCLEOTIDE SEQUENCE [LARGE SCALE GENOMIC DNA]</scope>
    <source>
        <strain evidence="16 17">B3227</strain>
    </source>
</reference>
<evidence type="ECO:0000256" key="3">
    <source>
        <dbReference type="ARBA" id="ARBA00007592"/>
    </source>
</evidence>
<feature type="active site" description="Proton donor/acceptor" evidence="12 14">
    <location>
        <position position="134"/>
    </location>
</feature>
<evidence type="ECO:0000256" key="9">
    <source>
        <dbReference type="ARBA" id="ARBA00023239"/>
    </source>
</evidence>
<comment type="pathway">
    <text evidence="2 12">Amino-acid biosynthesis; L-lysine biosynthesis via DAP pathway; (S)-tetrahydrodipicolinate from L-aspartate: step 3/4.</text>
</comment>
<evidence type="ECO:0000256" key="7">
    <source>
        <dbReference type="ARBA" id="ARBA00022915"/>
    </source>
</evidence>
<keyword evidence="8 12" id="KW-0457">Lysine biosynthesis</keyword>
<protein>
    <recommendedName>
        <fullName evidence="4 12">4-hydroxy-tetrahydrodipicolinate synthase</fullName>
        <shortName evidence="12">HTPA synthase</shortName>
        <ecNumber evidence="4 12">4.3.3.7</ecNumber>
    </recommendedName>
</protein>
<feature type="binding site" evidence="12 15">
    <location>
        <position position="46"/>
    </location>
    <ligand>
        <name>pyruvate</name>
        <dbReference type="ChEBI" id="CHEBI:15361"/>
    </ligand>
</feature>
<dbReference type="CDD" id="cd00950">
    <property type="entry name" value="DHDPS"/>
    <property type="match status" value="1"/>
</dbReference>
<dbReference type="PANTHER" id="PTHR12128:SF66">
    <property type="entry name" value="4-HYDROXY-2-OXOGLUTARATE ALDOLASE, MITOCHONDRIAL"/>
    <property type="match status" value="1"/>
</dbReference>
<comment type="caution">
    <text evidence="16">The sequence shown here is derived from an EMBL/GenBank/DDBJ whole genome shotgun (WGS) entry which is preliminary data.</text>
</comment>
<comment type="catalytic activity">
    <reaction evidence="11 12">
        <text>L-aspartate 4-semialdehyde + pyruvate = (2S,4S)-4-hydroxy-2,3,4,5-tetrahydrodipicolinate + H2O + H(+)</text>
        <dbReference type="Rhea" id="RHEA:34171"/>
        <dbReference type="ChEBI" id="CHEBI:15361"/>
        <dbReference type="ChEBI" id="CHEBI:15377"/>
        <dbReference type="ChEBI" id="CHEBI:15378"/>
        <dbReference type="ChEBI" id="CHEBI:67139"/>
        <dbReference type="ChEBI" id="CHEBI:537519"/>
        <dbReference type="EC" id="4.3.3.7"/>
    </reaction>
</comment>
<proteinExistence type="inferred from homology"/>
<evidence type="ECO:0000256" key="12">
    <source>
        <dbReference type="HAMAP-Rule" id="MF_00418"/>
    </source>
</evidence>
<evidence type="ECO:0000256" key="8">
    <source>
        <dbReference type="ARBA" id="ARBA00023154"/>
    </source>
</evidence>
<sequence length="287" mass="30928">MDFGRILTAMVTPFNSQDELDLEKVEPLVEHLINNGTEGLVVAGTTGESPTMTKDEKLKLFENVAKVVNGRIPVLAGTGSNSTKAAAELTKEAEATGVDGIMLVTPYYNKPNARGLYEHFKTIAAATNLPIMLYNIPGRSAINMSVEVTVSLANIPNIVSIKDASGSLDMMSEIIHRTPDDFSLYSGDDSLTIPAMSVGANGIVSVASHVIGNEIKEMVDQFWNGNVKQAAEIHRNILPKMKACFMAPSPSPVKAALNHYGIEVGSVRLPLVELTEDEKNLLIHTIQ</sequence>
<comment type="subcellular location">
    <subcellularLocation>
        <location evidence="12">Cytoplasm</location>
    </subcellularLocation>
</comment>
<keyword evidence="9 12" id="KW-0456">Lyase</keyword>
<evidence type="ECO:0000256" key="10">
    <source>
        <dbReference type="ARBA" id="ARBA00023270"/>
    </source>
</evidence>
<dbReference type="Proteomes" id="UP000243524">
    <property type="component" value="Unassembled WGS sequence"/>
</dbReference>
<dbReference type="HAMAP" id="MF_00418">
    <property type="entry name" value="DapA"/>
    <property type="match status" value="1"/>
</dbReference>
<feature type="site" description="Part of a proton relay during catalysis" evidence="12">
    <location>
        <position position="45"/>
    </location>
</feature>
<dbReference type="SMART" id="SM01130">
    <property type="entry name" value="DHDPS"/>
    <property type="match status" value="1"/>
</dbReference>
<dbReference type="EMBL" id="PJNH01000001">
    <property type="protein sequence ID" value="PKR78675.1"/>
    <property type="molecule type" value="Genomic_DNA"/>
</dbReference>
<name>A0A2I0QWH9_9BACI</name>
<keyword evidence="6 12" id="KW-0028">Amino-acid biosynthesis</keyword>
<gene>
    <name evidence="12" type="primary">dapA</name>
    <name evidence="16" type="ORF">CEY16_02650</name>
</gene>